<evidence type="ECO:0000313" key="1">
    <source>
        <dbReference type="EMBL" id="KAA8573974.1"/>
    </source>
</evidence>
<evidence type="ECO:0000313" key="2">
    <source>
        <dbReference type="Proteomes" id="UP000322873"/>
    </source>
</evidence>
<reference evidence="1 2" key="1">
    <citation type="submission" date="2019-06" db="EMBL/GenBank/DDBJ databases">
        <title>Genome Sequence of the Brown Rot Fungal Pathogen Monilinia fructicola.</title>
        <authorList>
            <person name="De Miccolis Angelini R.M."/>
            <person name="Landi L."/>
            <person name="Abate D."/>
            <person name="Pollastro S."/>
            <person name="Romanazzi G."/>
            <person name="Faretra F."/>
        </authorList>
    </citation>
    <scope>NUCLEOTIDE SEQUENCE [LARGE SCALE GENOMIC DNA]</scope>
    <source>
        <strain evidence="1 2">Mfrc123</strain>
    </source>
</reference>
<dbReference type="AlphaFoldDB" id="A0A5M9JWQ1"/>
<organism evidence="1 2">
    <name type="scientific">Monilinia fructicola</name>
    <name type="common">Brown rot fungus</name>
    <name type="synonym">Ciboria fructicola</name>
    <dbReference type="NCBI Taxonomy" id="38448"/>
    <lineage>
        <taxon>Eukaryota</taxon>
        <taxon>Fungi</taxon>
        <taxon>Dikarya</taxon>
        <taxon>Ascomycota</taxon>
        <taxon>Pezizomycotina</taxon>
        <taxon>Leotiomycetes</taxon>
        <taxon>Helotiales</taxon>
        <taxon>Sclerotiniaceae</taxon>
        <taxon>Monilinia</taxon>
    </lineage>
</organism>
<dbReference type="EMBL" id="VICG01000003">
    <property type="protein sequence ID" value="KAA8573974.1"/>
    <property type="molecule type" value="Genomic_DNA"/>
</dbReference>
<keyword evidence="2" id="KW-1185">Reference proteome</keyword>
<name>A0A5M9JWQ1_MONFR</name>
<dbReference type="Proteomes" id="UP000322873">
    <property type="component" value="Unassembled WGS sequence"/>
</dbReference>
<gene>
    <name evidence="1" type="ORF">EYC84_005514</name>
</gene>
<sequence length="96" mass="10792">MGFISLTPEGLDITSAAFQRRNKHGFFQSPHIRSSNNSYDKNMLFLLPTGLKASQRRNPSFPVRRLLTFTLPQPCSPASKYLQRSPISVSRIGPKS</sequence>
<proteinExistence type="predicted"/>
<accession>A0A5M9JWQ1</accession>
<comment type="caution">
    <text evidence="1">The sequence shown here is derived from an EMBL/GenBank/DDBJ whole genome shotgun (WGS) entry which is preliminary data.</text>
</comment>
<protein>
    <submittedName>
        <fullName evidence="1">Uncharacterized protein</fullName>
    </submittedName>
</protein>